<organism evidence="6 7">
    <name type="scientific">Azohydromonas caseinilytica</name>
    <dbReference type="NCBI Taxonomy" id="2728836"/>
    <lineage>
        <taxon>Bacteria</taxon>
        <taxon>Pseudomonadati</taxon>
        <taxon>Pseudomonadota</taxon>
        <taxon>Betaproteobacteria</taxon>
        <taxon>Burkholderiales</taxon>
        <taxon>Sphaerotilaceae</taxon>
        <taxon>Azohydromonas</taxon>
    </lineage>
</organism>
<evidence type="ECO:0000256" key="2">
    <source>
        <dbReference type="ARBA" id="ARBA00022490"/>
    </source>
</evidence>
<dbReference type="Pfam" id="PF05400">
    <property type="entry name" value="FliT"/>
    <property type="match status" value="1"/>
</dbReference>
<accession>A0A848F970</accession>
<dbReference type="EMBL" id="JABBFW010000004">
    <property type="protein sequence ID" value="NML14883.1"/>
    <property type="molecule type" value="Genomic_DNA"/>
</dbReference>
<dbReference type="InterPro" id="IPR008622">
    <property type="entry name" value="FliT"/>
</dbReference>
<keyword evidence="6" id="KW-0282">Flagellum</keyword>
<evidence type="ECO:0000313" key="7">
    <source>
        <dbReference type="Proteomes" id="UP000574067"/>
    </source>
</evidence>
<gene>
    <name evidence="6" type="ORF">HHL10_07830</name>
</gene>
<sequence>MDTPLLSYYEAIEQASADMLAAARRGDWDQVVQLEGACGRLISQLRDAARARPLPPDQARTKARILQRILLNDAQIRSLAEPWRERLDGLLGGRPRTVH</sequence>
<dbReference type="GO" id="GO:0044781">
    <property type="term" value="P:bacterial-type flagellum organization"/>
    <property type="evidence" value="ECO:0007669"/>
    <property type="project" value="UniProtKB-KW"/>
</dbReference>
<dbReference type="RefSeq" id="WP_169159792.1">
    <property type="nucleotide sequence ID" value="NZ_JABBFW010000004.1"/>
</dbReference>
<protein>
    <recommendedName>
        <fullName evidence="5">Flagellar protein FliT</fullName>
    </recommendedName>
</protein>
<keyword evidence="4" id="KW-0143">Chaperone</keyword>
<comment type="subcellular location">
    <subcellularLocation>
        <location evidence="1">Cytoplasm</location>
        <location evidence="1">Cytosol</location>
    </subcellularLocation>
</comment>
<proteinExistence type="predicted"/>
<keyword evidence="2" id="KW-0963">Cytoplasm</keyword>
<evidence type="ECO:0000256" key="3">
    <source>
        <dbReference type="ARBA" id="ARBA00022795"/>
    </source>
</evidence>
<keyword evidence="7" id="KW-1185">Reference proteome</keyword>
<name>A0A848F970_9BURK</name>
<keyword evidence="6" id="KW-0966">Cell projection</keyword>
<evidence type="ECO:0000313" key="6">
    <source>
        <dbReference type="EMBL" id="NML14883.1"/>
    </source>
</evidence>
<evidence type="ECO:0000256" key="1">
    <source>
        <dbReference type="ARBA" id="ARBA00004514"/>
    </source>
</evidence>
<evidence type="ECO:0000256" key="5">
    <source>
        <dbReference type="ARBA" id="ARBA00093797"/>
    </source>
</evidence>
<keyword evidence="6" id="KW-0969">Cilium</keyword>
<dbReference type="Proteomes" id="UP000574067">
    <property type="component" value="Unassembled WGS sequence"/>
</dbReference>
<comment type="caution">
    <text evidence="6">The sequence shown here is derived from an EMBL/GenBank/DDBJ whole genome shotgun (WGS) entry which is preliminary data.</text>
</comment>
<dbReference type="Gene3D" id="1.20.58.380">
    <property type="entry name" value="Flagellar protein flit"/>
    <property type="match status" value="1"/>
</dbReference>
<evidence type="ECO:0000256" key="4">
    <source>
        <dbReference type="ARBA" id="ARBA00023186"/>
    </source>
</evidence>
<keyword evidence="3" id="KW-1005">Bacterial flagellum biogenesis</keyword>
<reference evidence="6 7" key="1">
    <citation type="submission" date="2020-04" db="EMBL/GenBank/DDBJ databases">
        <title>Azohydromonas sp. isolated from soil.</title>
        <authorList>
            <person name="Dahal R.H."/>
        </authorList>
    </citation>
    <scope>NUCLEOTIDE SEQUENCE [LARGE SCALE GENOMIC DNA]</scope>
    <source>
        <strain evidence="6 7">G-1-1-14</strain>
    </source>
</reference>
<dbReference type="AlphaFoldDB" id="A0A848F970"/>